<keyword evidence="2" id="KW-0805">Transcription regulation</keyword>
<comment type="subcellular location">
    <subcellularLocation>
        <location evidence="1">Nucleus</location>
    </subcellularLocation>
</comment>
<dbReference type="PROSITE" id="PS50811">
    <property type="entry name" value="WRKY"/>
    <property type="match status" value="1"/>
</dbReference>
<sequence length="349" mass="38686">MDNFSANWEQKSLINELAQGLELAKQLQIHLNVSSSSHETRELLVHKILNSYDKALSILKFKASAAEPQPELSLRSLAGSPNSEDSDFNFKDLEHVNASRKRKSVPRWTKKVQVCPGLGLEGPLDDGFSWRKYGQKDILRAKFPRCTHRNVQGCLATKQVQRSDEDPTIFEITYRGRHTCTDSSLSIPSKPNAALGNQPQQINHHPPQSHQNPLLSFQTGLKVLTEDLNTENQSISSFYFPSTSQFKAENSVPSHTMTGNNLMTTTNFSPSFISPGTSGSNYFTVSPTNMISFDRNQALPAPESELGGIVLASTASTTNSPTTLGLDFPFGGLDDHFEPTFSFDNSRFF</sequence>
<evidence type="ECO:0000256" key="4">
    <source>
        <dbReference type="ARBA" id="ARBA00023163"/>
    </source>
</evidence>
<evidence type="ECO:0000256" key="1">
    <source>
        <dbReference type="ARBA" id="ARBA00004123"/>
    </source>
</evidence>
<dbReference type="SUPFAM" id="SSF118290">
    <property type="entry name" value="WRKY DNA-binding domain"/>
    <property type="match status" value="1"/>
</dbReference>
<evidence type="ECO:0000256" key="3">
    <source>
        <dbReference type="ARBA" id="ARBA00023125"/>
    </source>
</evidence>
<dbReference type="PANTHER" id="PTHR32096">
    <property type="entry name" value="WRKY TRANSCRIPTION FACTOR 30-RELATED-RELATED"/>
    <property type="match status" value="1"/>
</dbReference>
<dbReference type="Gramene" id="PSS04431">
    <property type="protein sequence ID" value="PSS04431"/>
    <property type="gene ID" value="CEY00_Acc20285"/>
</dbReference>
<feature type="domain" description="WRKY" evidence="7">
    <location>
        <begin position="119"/>
        <end position="178"/>
    </location>
</feature>
<feature type="region of interest" description="Disordered" evidence="6">
    <location>
        <begin position="181"/>
        <end position="211"/>
    </location>
</feature>
<dbReference type="FunCoup" id="A0A2R6Q950">
    <property type="interactions" value="258"/>
</dbReference>
<evidence type="ECO:0000256" key="2">
    <source>
        <dbReference type="ARBA" id="ARBA00023015"/>
    </source>
</evidence>
<evidence type="ECO:0000259" key="7">
    <source>
        <dbReference type="PROSITE" id="PS50811"/>
    </source>
</evidence>
<dbReference type="Gene3D" id="2.20.25.80">
    <property type="entry name" value="WRKY domain"/>
    <property type="match status" value="1"/>
</dbReference>
<reference evidence="9" key="2">
    <citation type="journal article" date="2018" name="BMC Genomics">
        <title>A manually annotated Actinidia chinensis var. chinensis (kiwifruit) genome highlights the challenges associated with draft genomes and gene prediction in plants.</title>
        <authorList>
            <person name="Pilkington S.M."/>
            <person name="Crowhurst R."/>
            <person name="Hilario E."/>
            <person name="Nardozza S."/>
            <person name="Fraser L."/>
            <person name="Peng Y."/>
            <person name="Gunaseelan K."/>
            <person name="Simpson R."/>
            <person name="Tahir J."/>
            <person name="Deroles S.C."/>
            <person name="Templeton K."/>
            <person name="Luo Z."/>
            <person name="Davy M."/>
            <person name="Cheng C."/>
            <person name="McNeilage M."/>
            <person name="Scaglione D."/>
            <person name="Liu Y."/>
            <person name="Zhang Q."/>
            <person name="Datson P."/>
            <person name="De Silva N."/>
            <person name="Gardiner S.E."/>
            <person name="Bassett H."/>
            <person name="Chagne D."/>
            <person name="McCallum J."/>
            <person name="Dzierzon H."/>
            <person name="Deng C."/>
            <person name="Wang Y.Y."/>
            <person name="Barron L."/>
            <person name="Manako K."/>
            <person name="Bowen J."/>
            <person name="Foster T.M."/>
            <person name="Erridge Z.A."/>
            <person name="Tiffin H."/>
            <person name="Waite C.N."/>
            <person name="Davies K.M."/>
            <person name="Grierson E.P."/>
            <person name="Laing W.A."/>
            <person name="Kirk R."/>
            <person name="Chen X."/>
            <person name="Wood M."/>
            <person name="Montefiori M."/>
            <person name="Brummell D.A."/>
            <person name="Schwinn K.E."/>
            <person name="Catanach A."/>
            <person name="Fullerton C."/>
            <person name="Li D."/>
            <person name="Meiyalaghan S."/>
            <person name="Nieuwenhuizen N."/>
            <person name="Read N."/>
            <person name="Prakash R."/>
            <person name="Hunter D."/>
            <person name="Zhang H."/>
            <person name="McKenzie M."/>
            <person name="Knabel M."/>
            <person name="Harris A."/>
            <person name="Allan A.C."/>
            <person name="Gleave A."/>
            <person name="Chen A."/>
            <person name="Janssen B.J."/>
            <person name="Plunkett B."/>
            <person name="Ampomah-Dwamena C."/>
            <person name="Voogd C."/>
            <person name="Leif D."/>
            <person name="Lafferty D."/>
            <person name="Souleyre E.J.F."/>
            <person name="Varkonyi-Gasic E."/>
            <person name="Gambi F."/>
            <person name="Hanley J."/>
            <person name="Yao J.L."/>
            <person name="Cheung J."/>
            <person name="David K.M."/>
            <person name="Warren B."/>
            <person name="Marsh K."/>
            <person name="Snowden K.C."/>
            <person name="Lin-Wang K."/>
            <person name="Brian L."/>
            <person name="Martinez-Sanchez M."/>
            <person name="Wang M."/>
            <person name="Ileperuma N."/>
            <person name="Macnee N."/>
            <person name="Campin R."/>
            <person name="McAtee P."/>
            <person name="Drummond R.S.M."/>
            <person name="Espley R.V."/>
            <person name="Ireland H.S."/>
            <person name="Wu R."/>
            <person name="Atkinson R.G."/>
            <person name="Karunairetnam S."/>
            <person name="Bulley S."/>
            <person name="Chunkath S."/>
            <person name="Hanley Z."/>
            <person name="Storey R."/>
            <person name="Thrimawithana A.H."/>
            <person name="Thomson S."/>
            <person name="David C."/>
            <person name="Testolin R."/>
            <person name="Huang H."/>
            <person name="Hellens R.P."/>
            <person name="Schaffer R.J."/>
        </authorList>
    </citation>
    <scope>NUCLEOTIDE SEQUENCE [LARGE SCALE GENOMIC DNA]</scope>
    <source>
        <strain evidence="9">cv. Red5</strain>
    </source>
</reference>
<comment type="caution">
    <text evidence="8">The sequence shown here is derived from an EMBL/GenBank/DDBJ whole genome shotgun (WGS) entry which is preliminary data.</text>
</comment>
<evidence type="ECO:0000256" key="5">
    <source>
        <dbReference type="ARBA" id="ARBA00023242"/>
    </source>
</evidence>
<dbReference type="Proteomes" id="UP000241394">
    <property type="component" value="Chromosome LG18"/>
</dbReference>
<dbReference type="STRING" id="1590841.A0A2R6Q950"/>
<evidence type="ECO:0000313" key="9">
    <source>
        <dbReference type="Proteomes" id="UP000241394"/>
    </source>
</evidence>
<dbReference type="InParanoid" id="A0A2R6Q950"/>
<dbReference type="EMBL" id="NKQK01000018">
    <property type="protein sequence ID" value="PSS04431.1"/>
    <property type="molecule type" value="Genomic_DNA"/>
</dbReference>
<keyword evidence="5" id="KW-0539">Nucleus</keyword>
<dbReference type="GO" id="GO:0000976">
    <property type="term" value="F:transcription cis-regulatory region binding"/>
    <property type="evidence" value="ECO:0007669"/>
    <property type="project" value="TreeGrafter"/>
</dbReference>
<dbReference type="InterPro" id="IPR003657">
    <property type="entry name" value="WRKY_dom"/>
</dbReference>
<dbReference type="OMA" id="WRGHNEL"/>
<dbReference type="InterPro" id="IPR036576">
    <property type="entry name" value="WRKY_dom_sf"/>
</dbReference>
<keyword evidence="3" id="KW-0238">DNA-binding</keyword>
<protein>
    <submittedName>
        <fullName evidence="8">WRKY transcription factor 41</fullName>
    </submittedName>
</protein>
<dbReference type="GO" id="GO:0005634">
    <property type="term" value="C:nucleus"/>
    <property type="evidence" value="ECO:0007669"/>
    <property type="project" value="UniProtKB-SubCell"/>
</dbReference>
<keyword evidence="9" id="KW-1185">Reference proteome</keyword>
<dbReference type="AlphaFoldDB" id="A0A2R6Q950"/>
<dbReference type="OrthoDB" id="1888929at2759"/>
<evidence type="ECO:0000313" key="8">
    <source>
        <dbReference type="EMBL" id="PSS04431.1"/>
    </source>
</evidence>
<gene>
    <name evidence="8" type="ORF">CEY00_Acc20285</name>
</gene>
<dbReference type="InterPro" id="IPR044810">
    <property type="entry name" value="WRKY_plant"/>
</dbReference>
<feature type="compositionally biased region" description="Low complexity" evidence="6">
    <location>
        <begin position="197"/>
        <end position="211"/>
    </location>
</feature>
<organism evidence="8 9">
    <name type="scientific">Actinidia chinensis var. chinensis</name>
    <name type="common">Chinese soft-hair kiwi</name>
    <dbReference type="NCBI Taxonomy" id="1590841"/>
    <lineage>
        <taxon>Eukaryota</taxon>
        <taxon>Viridiplantae</taxon>
        <taxon>Streptophyta</taxon>
        <taxon>Embryophyta</taxon>
        <taxon>Tracheophyta</taxon>
        <taxon>Spermatophyta</taxon>
        <taxon>Magnoliopsida</taxon>
        <taxon>eudicotyledons</taxon>
        <taxon>Gunneridae</taxon>
        <taxon>Pentapetalae</taxon>
        <taxon>asterids</taxon>
        <taxon>Ericales</taxon>
        <taxon>Actinidiaceae</taxon>
        <taxon>Actinidia</taxon>
    </lineage>
</organism>
<name>A0A2R6Q950_ACTCC</name>
<dbReference type="Pfam" id="PF03106">
    <property type="entry name" value="WRKY"/>
    <property type="match status" value="1"/>
</dbReference>
<keyword evidence="4" id="KW-0804">Transcription</keyword>
<dbReference type="SMART" id="SM00774">
    <property type="entry name" value="WRKY"/>
    <property type="match status" value="1"/>
</dbReference>
<dbReference type="GO" id="GO:0003700">
    <property type="term" value="F:DNA-binding transcription factor activity"/>
    <property type="evidence" value="ECO:0007669"/>
    <property type="project" value="InterPro"/>
</dbReference>
<accession>A0A2R6Q950</accession>
<evidence type="ECO:0000256" key="6">
    <source>
        <dbReference type="SAM" id="MobiDB-lite"/>
    </source>
</evidence>
<proteinExistence type="predicted"/>
<dbReference type="PANTHER" id="PTHR32096:SF115">
    <property type="entry name" value="WRKY TRANSCRIPTION FACTOR 30-RELATED"/>
    <property type="match status" value="1"/>
</dbReference>
<reference evidence="8 9" key="1">
    <citation type="submission" date="2017-07" db="EMBL/GenBank/DDBJ databases">
        <title>An improved, manually edited Actinidia chinensis var. chinensis (kiwifruit) genome highlights the challenges associated with draft genomes and gene prediction in plants.</title>
        <authorList>
            <person name="Pilkington S."/>
            <person name="Crowhurst R."/>
            <person name="Hilario E."/>
            <person name="Nardozza S."/>
            <person name="Fraser L."/>
            <person name="Peng Y."/>
            <person name="Gunaseelan K."/>
            <person name="Simpson R."/>
            <person name="Tahir J."/>
            <person name="Deroles S."/>
            <person name="Templeton K."/>
            <person name="Luo Z."/>
            <person name="Davy M."/>
            <person name="Cheng C."/>
            <person name="Mcneilage M."/>
            <person name="Scaglione D."/>
            <person name="Liu Y."/>
            <person name="Zhang Q."/>
            <person name="Datson P."/>
            <person name="De Silva N."/>
            <person name="Gardiner S."/>
            <person name="Bassett H."/>
            <person name="Chagne D."/>
            <person name="Mccallum J."/>
            <person name="Dzierzon H."/>
            <person name="Deng C."/>
            <person name="Wang Y.-Y."/>
            <person name="Barron N."/>
            <person name="Manako K."/>
            <person name="Bowen J."/>
            <person name="Foster T."/>
            <person name="Erridge Z."/>
            <person name="Tiffin H."/>
            <person name="Waite C."/>
            <person name="Davies K."/>
            <person name="Grierson E."/>
            <person name="Laing W."/>
            <person name="Kirk R."/>
            <person name="Chen X."/>
            <person name="Wood M."/>
            <person name="Montefiori M."/>
            <person name="Brummell D."/>
            <person name="Schwinn K."/>
            <person name="Catanach A."/>
            <person name="Fullerton C."/>
            <person name="Li D."/>
            <person name="Meiyalaghan S."/>
            <person name="Nieuwenhuizen N."/>
            <person name="Read N."/>
            <person name="Prakash R."/>
            <person name="Hunter D."/>
            <person name="Zhang H."/>
            <person name="Mckenzie M."/>
            <person name="Knabel M."/>
            <person name="Harris A."/>
            <person name="Allan A."/>
            <person name="Chen A."/>
            <person name="Janssen B."/>
            <person name="Plunkett B."/>
            <person name="Dwamena C."/>
            <person name="Voogd C."/>
            <person name="Leif D."/>
            <person name="Lafferty D."/>
            <person name="Souleyre E."/>
            <person name="Varkonyi-Gasic E."/>
            <person name="Gambi F."/>
            <person name="Hanley J."/>
            <person name="Yao J.-L."/>
            <person name="Cheung J."/>
            <person name="David K."/>
            <person name="Warren B."/>
            <person name="Marsh K."/>
            <person name="Snowden K."/>
            <person name="Lin-Wang K."/>
            <person name="Brian L."/>
            <person name="Martinez-Sanchez M."/>
            <person name="Wang M."/>
            <person name="Ileperuma N."/>
            <person name="Macnee N."/>
            <person name="Campin R."/>
            <person name="Mcatee P."/>
            <person name="Drummond R."/>
            <person name="Espley R."/>
            <person name="Ireland H."/>
            <person name="Wu R."/>
            <person name="Atkinson R."/>
            <person name="Karunairetnam S."/>
            <person name="Bulley S."/>
            <person name="Chunkath S."/>
            <person name="Hanley Z."/>
            <person name="Storey R."/>
            <person name="Thrimawithana A."/>
            <person name="Thomson S."/>
            <person name="David C."/>
            <person name="Testolin R."/>
        </authorList>
    </citation>
    <scope>NUCLEOTIDE SEQUENCE [LARGE SCALE GENOMIC DNA]</scope>
    <source>
        <strain evidence="9">cv. Red5</strain>
        <tissue evidence="8">Young leaf</tissue>
    </source>
</reference>